<accession>A0A2N3Y5Y1</accession>
<dbReference type="AlphaFoldDB" id="A0A2N3Y5Y1"/>
<dbReference type="Proteomes" id="UP000233786">
    <property type="component" value="Unassembled WGS sequence"/>
</dbReference>
<sequence length="62" mass="6649">MNGVEMLIPQWIKSSYSSANGDCVELTTALDAIRDSKDLGGPTLAVDVGTFVCAVQQGRFDR</sequence>
<evidence type="ECO:0000313" key="3">
    <source>
        <dbReference type="Proteomes" id="UP000233786"/>
    </source>
</evidence>
<dbReference type="EMBL" id="PJNB01000001">
    <property type="protein sequence ID" value="PKW18334.1"/>
    <property type="molecule type" value="Genomic_DNA"/>
</dbReference>
<comment type="caution">
    <text evidence="2">The sequence shown here is derived from an EMBL/GenBank/DDBJ whole genome shotgun (WGS) entry which is preliminary data.</text>
</comment>
<evidence type="ECO:0000313" key="2">
    <source>
        <dbReference type="EMBL" id="PKW18334.1"/>
    </source>
</evidence>
<organism evidence="2 3">
    <name type="scientific">Saccharopolyspora spinosa</name>
    <dbReference type="NCBI Taxonomy" id="60894"/>
    <lineage>
        <taxon>Bacteria</taxon>
        <taxon>Bacillati</taxon>
        <taxon>Actinomycetota</taxon>
        <taxon>Actinomycetes</taxon>
        <taxon>Pseudonocardiales</taxon>
        <taxon>Pseudonocardiaceae</taxon>
        <taxon>Saccharopolyspora</taxon>
    </lineage>
</organism>
<dbReference type="InterPro" id="IPR007278">
    <property type="entry name" value="DUF397"/>
</dbReference>
<reference evidence="2" key="1">
    <citation type="submission" date="2017-12" db="EMBL/GenBank/DDBJ databases">
        <title>Sequencing the genomes of 1000 Actinobacteria strains.</title>
        <authorList>
            <person name="Klenk H.-P."/>
        </authorList>
    </citation>
    <scope>NUCLEOTIDE SEQUENCE [LARGE SCALE GENOMIC DNA]</scope>
    <source>
        <strain evidence="2">DSM 44228</strain>
    </source>
</reference>
<gene>
    <name evidence="2" type="ORF">A8926_6406</name>
</gene>
<feature type="domain" description="DUF397" evidence="1">
    <location>
        <begin position="10"/>
        <end position="49"/>
    </location>
</feature>
<keyword evidence="3" id="KW-1185">Reference proteome</keyword>
<protein>
    <submittedName>
        <fullName evidence="2">Uncharacterized protein DUF397</fullName>
    </submittedName>
</protein>
<dbReference type="Pfam" id="PF04149">
    <property type="entry name" value="DUF397"/>
    <property type="match status" value="1"/>
</dbReference>
<proteinExistence type="predicted"/>
<name>A0A2N3Y5Y1_SACSN</name>
<evidence type="ECO:0000259" key="1">
    <source>
        <dbReference type="Pfam" id="PF04149"/>
    </source>
</evidence>